<keyword evidence="1" id="KW-0175">Coiled coil</keyword>
<proteinExistence type="predicted"/>
<evidence type="ECO:0000256" key="2">
    <source>
        <dbReference type="SAM" id="MobiDB-lite"/>
    </source>
</evidence>
<dbReference type="InterPro" id="IPR052145">
    <property type="entry name" value="Mediator/Homeobox_domain"/>
</dbReference>
<evidence type="ECO:0000256" key="1">
    <source>
        <dbReference type="SAM" id="Coils"/>
    </source>
</evidence>
<feature type="domain" description="N-acetyltransferase" evidence="3">
    <location>
        <begin position="917"/>
        <end position="1070"/>
    </location>
</feature>
<feature type="compositionally biased region" description="Basic and acidic residues" evidence="2">
    <location>
        <begin position="11"/>
        <end position="20"/>
    </location>
</feature>
<feature type="region of interest" description="Disordered" evidence="2">
    <location>
        <begin position="730"/>
        <end position="759"/>
    </location>
</feature>
<dbReference type="InterPro" id="IPR016181">
    <property type="entry name" value="Acyl_CoA_acyltransferase"/>
</dbReference>
<feature type="compositionally biased region" description="Polar residues" evidence="2">
    <location>
        <begin position="168"/>
        <end position="180"/>
    </location>
</feature>
<feature type="compositionally biased region" description="Acidic residues" evidence="2">
    <location>
        <begin position="616"/>
        <end position="644"/>
    </location>
</feature>
<feature type="compositionally biased region" description="Pro residues" evidence="2">
    <location>
        <begin position="304"/>
        <end position="315"/>
    </location>
</feature>
<evidence type="ECO:0000259" key="3">
    <source>
        <dbReference type="PROSITE" id="PS51186"/>
    </source>
</evidence>
<dbReference type="PROSITE" id="PS51186">
    <property type="entry name" value="GNAT"/>
    <property type="match status" value="1"/>
</dbReference>
<sequence>MNRQTSQNNTDFERLVRKDANGTGGLSQRMGVPMNAMEVDSDLSDIDEELNENARYGIGMGVNGNQGAQRGHPQIQQQQQMHYGGQQQQQRYGPGQGGPPNQHGFSQQLPVNPSRAASLNGPPQQQQMHAQNPHMQQQQQQQGPTPQPPQKKSLFSFGKKKQDDHQNHGSQPFAQPQQIQPMGRPIADPQVTDVNRQKRMSMEKRLSMDQKRMSMDKRGSLEIKLHDGMIIVDEEERKILARKYGSNPSNITTSPTGANVITHNQVQNHFPGGPPPRVLSSPQQQPGMMAPPMPGPGNFDPRMRPPPGMSGPPFNPNMQGSPNSRPMPLGSGPMPGGFQGPPRTGSLNSPPQFSQQYQRPPPPMINQKPSPFMPQQQQQQQAYSMQQQQPLPPQRLSYMGNSVQGGTPPLNLGMPGSQPFRPLPSGPNGPPQPLQLNLRHSPMLFDPLQPLPSGGDQRFVPQQQPQPPQRMPLSSQGPPPQSMPGSMKTAPFEKTPPIIQEEASQQQPQQPQQQQQDLQVQQQQQFTKVDDEDEEYYDDDESVGSFISFDEVTEDNTEYNAIVDYDLLDAVMGGSTDYDALLPRVAHDRKVVFGALVKASTLVRVLADGELLQEGADPDGDTEFETEGDEEDEDEDDEEEEDSDDGRPESPMTEVVSMIPLRPPDQEAAPEIMPRGVSLKLTEGGVAGVGVPGEGLFASMATVGALPAEQFAQQQQYQVPAVAAAVAASKVDRESSPQPPLEPEHDSVLPGADTTQRKKVRHVQIQTRGATMKTQTTLTEIFGLEQDLDLGFTPDDILGAIEAGGMDASMIPGGNSGVDSAQVEEMESELAFLREQAAALHQAMAAMQAEAAAKQTEAEEKQARFDKLSGQAMRKIKELVAERKVMEIEIDSLRGQVKGLDELVQKWTLDAEEPAMFHVQTIATADEMERAYTIRHNVFSVEQGFDPSIDKDDTDAVSTHFLLYANKDAAAAVENAIGVARLYEYHGNSDKTIKVGKIGRVAVLKSGRFGGAGTALMKGVEEEAKRQGFSLLKLHAQTQAERFYSVCGFVVEGDIFIEEGAPHVLMIKKL</sequence>
<keyword evidence="5" id="KW-1185">Reference proteome</keyword>
<feature type="compositionally biased region" description="Basic and acidic residues" evidence="2">
    <location>
        <begin position="200"/>
        <end position="215"/>
    </location>
</feature>
<feature type="compositionally biased region" description="Low complexity" evidence="2">
    <location>
        <begin position="120"/>
        <end position="144"/>
    </location>
</feature>
<accession>A0A507FMZ3</accession>
<gene>
    <name evidence="4" type="ORF">CcCBS67573_g00948</name>
</gene>
<dbReference type="InterPro" id="IPR000182">
    <property type="entry name" value="GNAT_dom"/>
</dbReference>
<feature type="compositionally biased region" description="Polar residues" evidence="2">
    <location>
        <begin position="345"/>
        <end position="358"/>
    </location>
</feature>
<feature type="compositionally biased region" description="Polar residues" evidence="2">
    <location>
        <begin position="105"/>
        <end position="117"/>
    </location>
</feature>
<name>A0A507FMZ3_9FUNG</name>
<reference evidence="4 5" key="1">
    <citation type="journal article" date="2019" name="Sci. Rep.">
        <title>Comparative genomics of chytrid fungi reveal insights into the obligate biotrophic and pathogenic lifestyle of Synchytrium endobioticum.</title>
        <authorList>
            <person name="van de Vossenberg B.T.L.H."/>
            <person name="Warris S."/>
            <person name="Nguyen H.D.T."/>
            <person name="van Gent-Pelzer M.P.E."/>
            <person name="Joly D.L."/>
            <person name="van de Geest H.C."/>
            <person name="Bonants P.J.M."/>
            <person name="Smith D.S."/>
            <person name="Levesque C.A."/>
            <person name="van der Lee T.A.J."/>
        </authorList>
    </citation>
    <scope>NUCLEOTIDE SEQUENCE [LARGE SCALE GENOMIC DNA]</scope>
    <source>
        <strain evidence="4 5">CBS 675.73</strain>
    </source>
</reference>
<feature type="compositionally biased region" description="Acidic residues" evidence="2">
    <location>
        <begin position="530"/>
        <end position="542"/>
    </location>
</feature>
<feature type="compositionally biased region" description="Acidic residues" evidence="2">
    <location>
        <begin position="39"/>
        <end position="51"/>
    </location>
</feature>
<feature type="region of interest" description="Disordered" evidence="2">
    <location>
        <begin position="267"/>
        <end position="543"/>
    </location>
</feature>
<feature type="region of interest" description="Disordered" evidence="2">
    <location>
        <begin position="1"/>
        <end position="215"/>
    </location>
</feature>
<feature type="compositionally biased region" description="Low complexity" evidence="2">
    <location>
        <begin position="367"/>
        <end position="389"/>
    </location>
</feature>
<dbReference type="GO" id="GO:0006048">
    <property type="term" value="P:UDP-N-acetylglucosamine biosynthetic process"/>
    <property type="evidence" value="ECO:0007669"/>
    <property type="project" value="UniProtKB-UniPathway"/>
</dbReference>
<dbReference type="OrthoDB" id="2289096at2759"/>
<dbReference type="AlphaFoldDB" id="A0A507FMZ3"/>
<dbReference type="Gene3D" id="3.40.630.30">
    <property type="match status" value="1"/>
</dbReference>
<dbReference type="Pfam" id="PF13673">
    <property type="entry name" value="Acetyltransf_10"/>
    <property type="match status" value="1"/>
</dbReference>
<dbReference type="PANTHER" id="PTHR24330">
    <property type="entry name" value="HOMEOBOX PROTEIN BARH-LIKE"/>
    <property type="match status" value="1"/>
</dbReference>
<protein>
    <recommendedName>
        <fullName evidence="3">N-acetyltransferase domain-containing protein</fullName>
    </recommendedName>
</protein>
<feature type="compositionally biased region" description="Low complexity" evidence="2">
    <location>
        <begin position="66"/>
        <end position="104"/>
    </location>
</feature>
<dbReference type="Proteomes" id="UP000320333">
    <property type="component" value="Unassembled WGS sequence"/>
</dbReference>
<evidence type="ECO:0000313" key="4">
    <source>
        <dbReference type="EMBL" id="TPX77801.1"/>
    </source>
</evidence>
<feature type="region of interest" description="Disordered" evidence="2">
    <location>
        <begin position="612"/>
        <end position="655"/>
    </location>
</feature>
<organism evidence="4 5">
    <name type="scientific">Chytriomyces confervae</name>
    <dbReference type="NCBI Taxonomy" id="246404"/>
    <lineage>
        <taxon>Eukaryota</taxon>
        <taxon>Fungi</taxon>
        <taxon>Fungi incertae sedis</taxon>
        <taxon>Chytridiomycota</taxon>
        <taxon>Chytridiomycota incertae sedis</taxon>
        <taxon>Chytridiomycetes</taxon>
        <taxon>Chytridiales</taxon>
        <taxon>Chytriomycetaceae</taxon>
        <taxon>Chytriomyces</taxon>
    </lineage>
</organism>
<feature type="compositionally biased region" description="Low complexity" evidence="2">
    <location>
        <begin position="505"/>
        <end position="525"/>
    </location>
</feature>
<feature type="compositionally biased region" description="Pro residues" evidence="2">
    <location>
        <begin position="421"/>
        <end position="433"/>
    </location>
</feature>
<dbReference type="EMBL" id="QEAP01000014">
    <property type="protein sequence ID" value="TPX77801.1"/>
    <property type="molecule type" value="Genomic_DNA"/>
</dbReference>
<evidence type="ECO:0000313" key="5">
    <source>
        <dbReference type="Proteomes" id="UP000320333"/>
    </source>
</evidence>
<feature type="compositionally biased region" description="Polar residues" evidence="2">
    <location>
        <begin position="1"/>
        <end position="10"/>
    </location>
</feature>
<dbReference type="SUPFAM" id="SSF55729">
    <property type="entry name" value="Acyl-CoA N-acyltransferases (Nat)"/>
    <property type="match status" value="1"/>
</dbReference>
<feature type="coiled-coil region" evidence="1">
    <location>
        <begin position="823"/>
        <end position="896"/>
    </location>
</feature>
<comment type="caution">
    <text evidence="4">The sequence shown here is derived from an EMBL/GenBank/DDBJ whole genome shotgun (WGS) entry which is preliminary data.</text>
</comment>
<dbReference type="GO" id="GO:0016747">
    <property type="term" value="F:acyltransferase activity, transferring groups other than amino-acyl groups"/>
    <property type="evidence" value="ECO:0007669"/>
    <property type="project" value="InterPro"/>
</dbReference>
<dbReference type="CDD" id="cd04301">
    <property type="entry name" value="NAT_SF"/>
    <property type="match status" value="1"/>
</dbReference>
<dbReference type="UniPathway" id="UPA00113">
    <property type="reaction ID" value="UER00529"/>
</dbReference>
<dbReference type="STRING" id="246404.A0A507FMZ3"/>